<organism evidence="3 5">
    <name type="scientific">Lentilactobacillus farraginis DSM 18382 = JCM 14108</name>
    <dbReference type="NCBI Taxonomy" id="1423743"/>
    <lineage>
        <taxon>Bacteria</taxon>
        <taxon>Bacillati</taxon>
        <taxon>Bacillota</taxon>
        <taxon>Bacilli</taxon>
        <taxon>Lactobacillales</taxon>
        <taxon>Lactobacillaceae</taxon>
        <taxon>Lentilactobacillus</taxon>
    </lineage>
</organism>
<dbReference type="PANTHER" id="PTHR44154:SF1">
    <property type="entry name" value="QUINONE OXIDOREDUCTASE"/>
    <property type="match status" value="1"/>
</dbReference>
<dbReference type="InterPro" id="IPR020843">
    <property type="entry name" value="ER"/>
</dbReference>
<dbReference type="InterPro" id="IPR051603">
    <property type="entry name" value="Zinc-ADH_QOR/CCCR"/>
</dbReference>
<dbReference type="SMART" id="SM00829">
    <property type="entry name" value="PKS_ER"/>
    <property type="match status" value="1"/>
</dbReference>
<dbReference type="OrthoDB" id="9792162at2"/>
<dbReference type="PATRIC" id="fig|1423743.5.peg.1374"/>
<proteinExistence type="predicted"/>
<gene>
    <name evidence="4" type="ORF">FD41_GL001322</name>
    <name evidence="3" type="ORF">JCM14108_1017</name>
</gene>
<protein>
    <submittedName>
        <fullName evidence="4">Alcohol dehydrogenase</fullName>
    </submittedName>
    <submittedName>
        <fullName evidence="3">Putative oxidoreductase</fullName>
    </submittedName>
</protein>
<evidence type="ECO:0000259" key="2">
    <source>
        <dbReference type="SMART" id="SM00829"/>
    </source>
</evidence>
<evidence type="ECO:0000313" key="4">
    <source>
        <dbReference type="EMBL" id="KRM11469.1"/>
    </source>
</evidence>
<dbReference type="Pfam" id="PF00107">
    <property type="entry name" value="ADH_zinc_N"/>
    <property type="match status" value="1"/>
</dbReference>
<dbReference type="RefSeq" id="WP_035178620.1">
    <property type="nucleotide sequence ID" value="NZ_AZFY01000022.1"/>
</dbReference>
<evidence type="ECO:0000313" key="3">
    <source>
        <dbReference type="EMBL" id="GAF36075.1"/>
    </source>
</evidence>
<sequence>MKAAYIKATGSSKNIIIGDLPEPEIENNDVLVKVTAVSVNHVDTFVRAGSYKTALNFPFVIGRDAVGEVVKVGANVDRFAVGNQVWTNSMGYDGRQGTTSRYVAVPAERLFHIPAGVDPIKLVASVHSSATAAILINHVFQAKSAETILIEGAAGHVGTKLVQLAHTMGLKVVTTSSEQDFDKMDRFGSDLALDYRKSLSKQLEKNDVAGVDYVVDTSGKVALQENINALNERGTVGLITAPEDNKFTFNVRKFYTTDKAIRGFVLSHATVDQFTDAAKLLNQRMVDGFLLDDDIIEKSVDDAAWAHKALEKNEVRQRLVLKF</sequence>
<keyword evidence="6" id="KW-1185">Reference proteome</keyword>
<dbReference type="InterPro" id="IPR013154">
    <property type="entry name" value="ADH-like_N"/>
</dbReference>
<evidence type="ECO:0000256" key="1">
    <source>
        <dbReference type="ARBA" id="ARBA00022857"/>
    </source>
</evidence>
<dbReference type="EMBL" id="BAKI01000007">
    <property type="protein sequence ID" value="GAF36075.1"/>
    <property type="molecule type" value="Genomic_DNA"/>
</dbReference>
<name>X0QBU6_9LACO</name>
<dbReference type="InterPro" id="IPR013149">
    <property type="entry name" value="ADH-like_C"/>
</dbReference>
<dbReference type="GO" id="GO:0016491">
    <property type="term" value="F:oxidoreductase activity"/>
    <property type="evidence" value="ECO:0007669"/>
    <property type="project" value="InterPro"/>
</dbReference>
<dbReference type="InterPro" id="IPR036291">
    <property type="entry name" value="NAD(P)-bd_dom_sf"/>
</dbReference>
<reference evidence="3" key="1">
    <citation type="journal article" date="2014" name="Genome Announc.">
        <title>Draft Genome Sequences of Two Lactobacillus Strains, L. farraginis JCM 14108T and L. composti JCM 14202T, Isolated from Compost of Distilled Shochu Residue.</title>
        <authorList>
            <person name="Yuki M."/>
            <person name="Oshima K."/>
            <person name="Suda W."/>
            <person name="Kitahara M."/>
            <person name="Kitamura K."/>
            <person name="Iida T."/>
            <person name="Hattori M."/>
            <person name="Ohkuma M."/>
        </authorList>
    </citation>
    <scope>NUCLEOTIDE SEQUENCE [LARGE SCALE GENOMIC DNA]</scope>
    <source>
        <strain evidence="3">JCM 14108</strain>
    </source>
</reference>
<feature type="domain" description="Enoyl reductase (ER)" evidence="2">
    <location>
        <begin position="10"/>
        <end position="321"/>
    </location>
</feature>
<dbReference type="InterPro" id="IPR011032">
    <property type="entry name" value="GroES-like_sf"/>
</dbReference>
<dbReference type="Gene3D" id="3.40.50.720">
    <property type="entry name" value="NAD(P)-binding Rossmann-like Domain"/>
    <property type="match status" value="1"/>
</dbReference>
<dbReference type="STRING" id="1423743.FD41_GL001322"/>
<dbReference type="Pfam" id="PF08240">
    <property type="entry name" value="ADH_N"/>
    <property type="match status" value="1"/>
</dbReference>
<evidence type="ECO:0000313" key="5">
    <source>
        <dbReference type="Proteomes" id="UP000019488"/>
    </source>
</evidence>
<accession>X0QBU6</accession>
<dbReference type="PANTHER" id="PTHR44154">
    <property type="entry name" value="QUINONE OXIDOREDUCTASE"/>
    <property type="match status" value="1"/>
</dbReference>
<reference evidence="4 6" key="2">
    <citation type="journal article" date="2015" name="Genome Announc.">
        <title>Expanding the biotechnology potential of lactobacilli through comparative genomics of 213 strains and associated genera.</title>
        <authorList>
            <person name="Sun Z."/>
            <person name="Harris H.M."/>
            <person name="McCann A."/>
            <person name="Guo C."/>
            <person name="Argimon S."/>
            <person name="Zhang W."/>
            <person name="Yang X."/>
            <person name="Jeffery I.B."/>
            <person name="Cooney J.C."/>
            <person name="Kagawa T.F."/>
            <person name="Liu W."/>
            <person name="Song Y."/>
            <person name="Salvetti E."/>
            <person name="Wrobel A."/>
            <person name="Rasinkangas P."/>
            <person name="Parkhill J."/>
            <person name="Rea M.C."/>
            <person name="O'Sullivan O."/>
            <person name="Ritari J."/>
            <person name="Douillard F.P."/>
            <person name="Paul Ross R."/>
            <person name="Yang R."/>
            <person name="Briner A.E."/>
            <person name="Felis G.E."/>
            <person name="de Vos W.M."/>
            <person name="Barrangou R."/>
            <person name="Klaenhammer T.R."/>
            <person name="Caufield P.W."/>
            <person name="Cui Y."/>
            <person name="Zhang H."/>
            <person name="O'Toole P.W."/>
        </authorList>
    </citation>
    <scope>NUCLEOTIDE SEQUENCE [LARGE SCALE GENOMIC DNA]</scope>
    <source>
        <strain evidence="4 6">DSM 18382</strain>
    </source>
</reference>
<dbReference type="EMBL" id="AZFY01000022">
    <property type="protein sequence ID" value="KRM11469.1"/>
    <property type="molecule type" value="Genomic_DNA"/>
</dbReference>
<dbReference type="Gene3D" id="3.90.180.10">
    <property type="entry name" value="Medium-chain alcohol dehydrogenases, catalytic domain"/>
    <property type="match status" value="1"/>
</dbReference>
<comment type="caution">
    <text evidence="3">The sequence shown here is derived from an EMBL/GenBank/DDBJ whole genome shotgun (WGS) entry which is preliminary data.</text>
</comment>
<dbReference type="SUPFAM" id="SSF51735">
    <property type="entry name" value="NAD(P)-binding Rossmann-fold domains"/>
    <property type="match status" value="1"/>
</dbReference>
<dbReference type="Proteomes" id="UP000051966">
    <property type="component" value="Unassembled WGS sequence"/>
</dbReference>
<evidence type="ECO:0000313" key="6">
    <source>
        <dbReference type="Proteomes" id="UP000051966"/>
    </source>
</evidence>
<dbReference type="Proteomes" id="UP000019488">
    <property type="component" value="Unassembled WGS sequence"/>
</dbReference>
<dbReference type="AlphaFoldDB" id="X0QBU6"/>
<dbReference type="SUPFAM" id="SSF50129">
    <property type="entry name" value="GroES-like"/>
    <property type="match status" value="1"/>
</dbReference>
<keyword evidence="1" id="KW-0521">NADP</keyword>